<keyword evidence="3" id="KW-1003">Cell membrane</keyword>
<dbReference type="EMBL" id="JAUYVO010000003">
    <property type="protein sequence ID" value="MDP2522031.1"/>
    <property type="molecule type" value="Genomic_DNA"/>
</dbReference>
<accession>A0AAW7XJA7</accession>
<evidence type="ECO:0000313" key="13">
    <source>
        <dbReference type="Proteomes" id="UP001169862"/>
    </source>
</evidence>
<keyword evidence="5 9" id="KW-0812">Transmembrane</keyword>
<gene>
    <name evidence="11" type="ORF">Q4490_12390</name>
    <name evidence="12" type="ORF">Q8W30_05545</name>
</gene>
<feature type="domain" description="Tripartite ATP-independent periplasmic transporters DctQ component" evidence="10">
    <location>
        <begin position="34"/>
        <end position="166"/>
    </location>
</feature>
<dbReference type="Proteomes" id="UP001177341">
    <property type="component" value="Unassembled WGS sequence"/>
</dbReference>
<comment type="function">
    <text evidence="9">Part of the tripartite ATP-independent periplasmic (TRAP) transport system.</text>
</comment>
<keyword evidence="14" id="KW-1185">Reference proteome</keyword>
<evidence type="ECO:0000313" key="14">
    <source>
        <dbReference type="Proteomes" id="UP001177341"/>
    </source>
</evidence>
<evidence type="ECO:0000256" key="1">
    <source>
        <dbReference type="ARBA" id="ARBA00004429"/>
    </source>
</evidence>
<evidence type="ECO:0000256" key="9">
    <source>
        <dbReference type="RuleBase" id="RU369079"/>
    </source>
</evidence>
<evidence type="ECO:0000256" key="6">
    <source>
        <dbReference type="ARBA" id="ARBA00022989"/>
    </source>
</evidence>
<dbReference type="Pfam" id="PF04290">
    <property type="entry name" value="DctQ"/>
    <property type="match status" value="1"/>
</dbReference>
<dbReference type="PANTHER" id="PTHR35011:SF4">
    <property type="entry name" value="SLL1102 PROTEIN"/>
    <property type="match status" value="1"/>
</dbReference>
<keyword evidence="7 9" id="KW-0472">Membrane</keyword>
<feature type="transmembrane region" description="Helical" evidence="9">
    <location>
        <begin position="139"/>
        <end position="160"/>
    </location>
</feature>
<name>A0AAW7XJA7_9GAMM</name>
<evidence type="ECO:0000256" key="3">
    <source>
        <dbReference type="ARBA" id="ARBA00022475"/>
    </source>
</evidence>
<keyword evidence="6 9" id="KW-1133">Transmembrane helix</keyword>
<dbReference type="RefSeq" id="WP_075178727.1">
    <property type="nucleotide sequence ID" value="NZ_CAXHZV010000006.1"/>
</dbReference>
<comment type="subunit">
    <text evidence="9">The complex comprises the extracytoplasmic solute receptor protein and the two transmembrane proteins.</text>
</comment>
<comment type="caution">
    <text evidence="9">Lacks conserved residue(s) required for the propagation of feature annotation.</text>
</comment>
<feature type="transmembrane region" description="Helical" evidence="9">
    <location>
        <begin position="96"/>
        <end position="119"/>
    </location>
</feature>
<keyword evidence="2 9" id="KW-0813">Transport</keyword>
<dbReference type="EMBL" id="JAUOPG010000008">
    <property type="protein sequence ID" value="MDO6454364.1"/>
    <property type="molecule type" value="Genomic_DNA"/>
</dbReference>
<feature type="transmembrane region" description="Helical" evidence="9">
    <location>
        <begin position="20"/>
        <end position="44"/>
    </location>
</feature>
<comment type="similarity">
    <text evidence="8 9">Belongs to the TRAP transporter small permease family.</text>
</comment>
<evidence type="ECO:0000256" key="4">
    <source>
        <dbReference type="ARBA" id="ARBA00022519"/>
    </source>
</evidence>
<evidence type="ECO:0000256" key="5">
    <source>
        <dbReference type="ARBA" id="ARBA00022692"/>
    </source>
</evidence>
<evidence type="ECO:0000259" key="10">
    <source>
        <dbReference type="Pfam" id="PF04290"/>
    </source>
</evidence>
<dbReference type="GeneID" id="89455425"/>
<evidence type="ECO:0000256" key="7">
    <source>
        <dbReference type="ARBA" id="ARBA00023136"/>
    </source>
</evidence>
<evidence type="ECO:0000313" key="11">
    <source>
        <dbReference type="EMBL" id="MDO6454364.1"/>
    </source>
</evidence>
<comment type="subcellular location">
    <subcellularLocation>
        <location evidence="1 9">Cell inner membrane</location>
        <topology evidence="1 9">Multi-pass membrane protein</topology>
    </subcellularLocation>
</comment>
<evidence type="ECO:0000256" key="2">
    <source>
        <dbReference type="ARBA" id="ARBA00022448"/>
    </source>
</evidence>
<keyword evidence="4 9" id="KW-0997">Cell inner membrane</keyword>
<protein>
    <recommendedName>
        <fullName evidence="9">TRAP transporter small permease protein</fullName>
    </recommendedName>
</protein>
<sequence length="184" mass="20654">MTSNDALPSVPLADAIDRCIQRLCTTVAWTYVLLVLVIITQVVLRKGFSSGLIILEELQWHLYATGVMFGLAYSQTTNSHIRVDLLYGQFSQKTRYVVEILGILILVMPFLIIMFMHSLDFVYDSYRINESSSSPSGLPFRWIIKGVIPITLGLLALAMVSRLYRDTMLLCGKGVVVEENHHGS</sequence>
<dbReference type="InterPro" id="IPR007387">
    <property type="entry name" value="TRAP_DctQ"/>
</dbReference>
<evidence type="ECO:0000313" key="12">
    <source>
        <dbReference type="EMBL" id="MDP2522031.1"/>
    </source>
</evidence>
<dbReference type="Proteomes" id="UP001169862">
    <property type="component" value="Unassembled WGS sequence"/>
</dbReference>
<evidence type="ECO:0000256" key="8">
    <source>
        <dbReference type="ARBA" id="ARBA00038436"/>
    </source>
</evidence>
<proteinExistence type="inferred from homology"/>
<reference evidence="11" key="1">
    <citation type="submission" date="2023-07" db="EMBL/GenBank/DDBJ databases">
        <title>Genome content predicts the carbon catabolic preferences of heterotrophic bacteria.</title>
        <authorList>
            <person name="Gralka M."/>
        </authorList>
    </citation>
    <scope>NUCLEOTIDE SEQUENCE</scope>
    <source>
        <strain evidence="12">5G01</strain>
        <strain evidence="11">I2M16</strain>
    </source>
</reference>
<dbReference type="AlphaFoldDB" id="A0AAW7XJA7"/>
<organism evidence="11 13">
    <name type="scientific">Neptunomonas phycophila</name>
    <dbReference type="NCBI Taxonomy" id="1572645"/>
    <lineage>
        <taxon>Bacteria</taxon>
        <taxon>Pseudomonadati</taxon>
        <taxon>Pseudomonadota</taxon>
        <taxon>Gammaproteobacteria</taxon>
        <taxon>Oceanospirillales</taxon>
        <taxon>Oceanospirillaceae</taxon>
        <taxon>Neptunomonas</taxon>
    </lineage>
</organism>
<comment type="caution">
    <text evidence="11">The sequence shown here is derived from an EMBL/GenBank/DDBJ whole genome shotgun (WGS) entry which is preliminary data.</text>
</comment>
<dbReference type="InterPro" id="IPR055348">
    <property type="entry name" value="DctQ"/>
</dbReference>
<dbReference type="GO" id="GO:0022857">
    <property type="term" value="F:transmembrane transporter activity"/>
    <property type="evidence" value="ECO:0007669"/>
    <property type="project" value="UniProtKB-UniRule"/>
</dbReference>
<dbReference type="PANTHER" id="PTHR35011">
    <property type="entry name" value="2,3-DIKETO-L-GULONATE TRAP TRANSPORTER SMALL PERMEASE PROTEIN YIAM"/>
    <property type="match status" value="1"/>
</dbReference>
<dbReference type="GO" id="GO:0005886">
    <property type="term" value="C:plasma membrane"/>
    <property type="evidence" value="ECO:0007669"/>
    <property type="project" value="UniProtKB-SubCell"/>
</dbReference>